<dbReference type="EMBL" id="JAKREW010000051">
    <property type="protein sequence ID" value="MCG7508733.1"/>
    <property type="molecule type" value="Genomic_DNA"/>
</dbReference>
<sequence length="400" mass="38939">MANVDKLDGRKGRRSDSKTEIVKADNTLNFALTAGAVGLGIALLEMEQAAAGTDSKSGLPVDEDRKSDTSVSADQVVPDIDHSRTANYAVQENLADGGLAAASGDEIRAETAAALKSEGSPETVQKASEAASALAATDDVALESTAHGMATASASAGTGPSASAVHANSGGGGTFGDAHGASSIISSTITTVAPSDGALDGAGKVLHVVEGVADSLLGDSGVLDIAPVITGAVDSLVGRDGVLGSLVGDHSGDVIAGLAGTGDAVVDGLVGQDGTLDGLVGSGGGGLLSTLIGSHQGILSGLLGTGSASAPGEAKTASDSAASTQDAASTQNIVATATQVHADPGAASNMFEMAHSALQITEGVADVITPILTFVGQPIIEDDAHADTDHSTNASTHHVA</sequence>
<accession>A0ABS9QMR4</accession>
<proteinExistence type="predicted"/>
<dbReference type="Proteomes" id="UP001201701">
    <property type="component" value="Unassembled WGS sequence"/>
</dbReference>
<evidence type="ECO:0000313" key="2">
    <source>
        <dbReference type="EMBL" id="MCG7508733.1"/>
    </source>
</evidence>
<dbReference type="RefSeq" id="WP_239370240.1">
    <property type="nucleotide sequence ID" value="NZ_JAKREW010000051.1"/>
</dbReference>
<comment type="caution">
    <text evidence="2">The sequence shown here is derived from an EMBL/GenBank/DDBJ whole genome shotgun (WGS) entry which is preliminary data.</text>
</comment>
<protein>
    <submittedName>
        <fullName evidence="2">Uncharacterized protein</fullName>
    </submittedName>
</protein>
<evidence type="ECO:0000256" key="1">
    <source>
        <dbReference type="SAM" id="MobiDB-lite"/>
    </source>
</evidence>
<feature type="region of interest" description="Disordered" evidence="1">
    <location>
        <begin position="52"/>
        <end position="83"/>
    </location>
</feature>
<name>A0ABS9QMR4_9HYPH</name>
<reference evidence="2 3" key="1">
    <citation type="submission" date="2022-02" db="EMBL/GenBank/DDBJ databases">
        <title>Draft genome sequence of Mezorhizobium retamae strain IRAMC:0171 isolated from Retama raetam nodules.</title>
        <authorList>
            <person name="Bengaied R."/>
            <person name="Sbissi I."/>
            <person name="Huber K."/>
            <person name="Ghodbane F."/>
            <person name="Nouioui I."/>
            <person name="Tarhouni M."/>
            <person name="Gtari M."/>
        </authorList>
    </citation>
    <scope>NUCLEOTIDE SEQUENCE [LARGE SCALE GENOMIC DNA]</scope>
    <source>
        <strain evidence="2 3">IRAMC:0171</strain>
    </source>
</reference>
<evidence type="ECO:0000313" key="3">
    <source>
        <dbReference type="Proteomes" id="UP001201701"/>
    </source>
</evidence>
<keyword evidence="3" id="KW-1185">Reference proteome</keyword>
<gene>
    <name evidence="2" type="ORF">L4923_27225</name>
</gene>
<organism evidence="2 3">
    <name type="scientific">Mesorhizobium retamae</name>
    <dbReference type="NCBI Taxonomy" id="2912854"/>
    <lineage>
        <taxon>Bacteria</taxon>
        <taxon>Pseudomonadati</taxon>
        <taxon>Pseudomonadota</taxon>
        <taxon>Alphaproteobacteria</taxon>
        <taxon>Hyphomicrobiales</taxon>
        <taxon>Phyllobacteriaceae</taxon>
        <taxon>Mesorhizobium</taxon>
    </lineage>
</organism>